<dbReference type="SUPFAM" id="SSF55729">
    <property type="entry name" value="Acyl-CoA N-acyltransferases (Nat)"/>
    <property type="match status" value="1"/>
</dbReference>
<gene>
    <name evidence="2" type="ORF">PFISCL1PPCAC_14767</name>
</gene>
<reference evidence="2" key="1">
    <citation type="submission" date="2023-10" db="EMBL/GenBank/DDBJ databases">
        <title>Genome assembly of Pristionchus species.</title>
        <authorList>
            <person name="Yoshida K."/>
            <person name="Sommer R.J."/>
        </authorList>
    </citation>
    <scope>NUCLEOTIDE SEQUENCE</scope>
    <source>
        <strain evidence="2">RS5133</strain>
    </source>
</reference>
<dbReference type="EC" id="2.3.1.-" evidence="1"/>
<dbReference type="PANTHER" id="PTHR15298:SF1">
    <property type="entry name" value="GLYCINE N-ACYLTRANSFERASE-LIKE PROTEIN"/>
    <property type="match status" value="1"/>
</dbReference>
<keyword evidence="1" id="KW-0808">Transferase</keyword>
<comment type="similarity">
    <text evidence="1">Belongs to the glycine N-acyltransferase family.</text>
</comment>
<dbReference type="Gene3D" id="3.40.630.30">
    <property type="match status" value="1"/>
</dbReference>
<feature type="non-terminal residue" evidence="2">
    <location>
        <position position="1"/>
    </location>
</feature>
<evidence type="ECO:0000256" key="1">
    <source>
        <dbReference type="RuleBase" id="RU368002"/>
    </source>
</evidence>
<evidence type="ECO:0000313" key="3">
    <source>
        <dbReference type="Proteomes" id="UP001432322"/>
    </source>
</evidence>
<dbReference type="PANTHER" id="PTHR15298">
    <property type="entry name" value="L-COA N-ACYLTRANSFERASE-RELATED"/>
    <property type="match status" value="1"/>
</dbReference>
<dbReference type="EMBL" id="BTSY01000004">
    <property type="protein sequence ID" value="GMT23470.1"/>
    <property type="molecule type" value="Genomic_DNA"/>
</dbReference>
<sequence length="316" mass="36361">FPMSRLGDFNTAPRLKELVETLTGGGKLSHRFENFAIHNISKWILAGGYPKETMRIYGFPAENPLYVFMLDQNDLEAPHLQVRTPSEGHDCSILLEGLKEIVSVALPSIKMHGKILLESDTYVRDTFIKLQQEGFPFMIDMKCDCIPFYINETQRRTIKDLSISAPQGFVINEIDVPSEFNKIHFAWAYADTAPAENTRLRLSHLPSICIRDFDGNLAAWELTNTFGQLTHLYTFEPYRGKGIGVITEVLLAQKIVREDLHVYKYVTLENESVVRGTLKHPLWSQWKLTEDGKERGEEKDVMWSFNHFKYTKVENN</sequence>
<keyword evidence="1" id="KW-0012">Acyltransferase</keyword>
<keyword evidence="3" id="KW-1185">Reference proteome</keyword>
<dbReference type="GO" id="GO:0005739">
    <property type="term" value="C:mitochondrion"/>
    <property type="evidence" value="ECO:0007669"/>
    <property type="project" value="InterPro"/>
</dbReference>
<protein>
    <recommendedName>
        <fullName evidence="1">Glycine N-acyltransferase-like protein</fullName>
        <ecNumber evidence="1">2.3.1.-</ecNumber>
    </recommendedName>
</protein>
<comment type="caution">
    <text evidence="2">The sequence shown here is derived from an EMBL/GenBank/DDBJ whole genome shotgun (WGS) entry which is preliminary data.</text>
</comment>
<name>A0AAV5VYB0_9BILA</name>
<organism evidence="2 3">
    <name type="scientific">Pristionchus fissidentatus</name>
    <dbReference type="NCBI Taxonomy" id="1538716"/>
    <lineage>
        <taxon>Eukaryota</taxon>
        <taxon>Metazoa</taxon>
        <taxon>Ecdysozoa</taxon>
        <taxon>Nematoda</taxon>
        <taxon>Chromadorea</taxon>
        <taxon>Rhabditida</taxon>
        <taxon>Rhabditina</taxon>
        <taxon>Diplogasteromorpha</taxon>
        <taxon>Diplogasteroidea</taxon>
        <taxon>Neodiplogasteridae</taxon>
        <taxon>Pristionchus</taxon>
    </lineage>
</organism>
<dbReference type="InterPro" id="IPR016181">
    <property type="entry name" value="Acyl_CoA_acyltransferase"/>
</dbReference>
<proteinExistence type="inferred from homology"/>
<evidence type="ECO:0000313" key="2">
    <source>
        <dbReference type="EMBL" id="GMT23470.1"/>
    </source>
</evidence>
<dbReference type="InterPro" id="IPR010313">
    <property type="entry name" value="Glycine_N-acyltransferase"/>
</dbReference>
<dbReference type="AlphaFoldDB" id="A0AAV5VYB0"/>
<dbReference type="Proteomes" id="UP001432322">
    <property type="component" value="Unassembled WGS sequence"/>
</dbReference>
<dbReference type="GO" id="GO:0047961">
    <property type="term" value="F:glycine N-acyltransferase activity"/>
    <property type="evidence" value="ECO:0007669"/>
    <property type="project" value="InterPro"/>
</dbReference>
<accession>A0AAV5VYB0</accession>